<evidence type="ECO:0000313" key="1">
    <source>
        <dbReference type="EMBL" id="KAK8765651.1"/>
    </source>
</evidence>
<proteinExistence type="predicted"/>
<dbReference type="Proteomes" id="UP001321473">
    <property type="component" value="Unassembled WGS sequence"/>
</dbReference>
<sequence>MQFSLELEAITESQENAGGAAYVGGGGGVAEDDDEASPYDRRLLLQELVGKRGFGERKRRGFGEKRKRGFGERKRGFGEKRHLPVASATLRRSLLAMPSARNPSGARVLLFEENPFEGSLQ</sequence>
<dbReference type="AlphaFoldDB" id="A0AAQ4DT61"/>
<dbReference type="EMBL" id="JARKHS020027169">
    <property type="protein sequence ID" value="KAK8765651.1"/>
    <property type="molecule type" value="Genomic_DNA"/>
</dbReference>
<name>A0AAQ4DT61_AMBAM</name>
<comment type="caution">
    <text evidence="1">The sequence shown here is derived from an EMBL/GenBank/DDBJ whole genome shotgun (WGS) entry which is preliminary data.</text>
</comment>
<keyword evidence="2" id="KW-1185">Reference proteome</keyword>
<reference evidence="1 2" key="1">
    <citation type="journal article" date="2023" name="Arcadia Sci">
        <title>De novo assembly of a long-read Amblyomma americanum tick genome.</title>
        <authorList>
            <person name="Chou S."/>
            <person name="Poskanzer K.E."/>
            <person name="Rollins M."/>
            <person name="Thuy-Boun P.S."/>
        </authorList>
    </citation>
    <scope>NUCLEOTIDE SEQUENCE [LARGE SCALE GENOMIC DNA]</scope>
    <source>
        <strain evidence="1">F_SG_1</strain>
        <tissue evidence="1">Salivary glands</tissue>
    </source>
</reference>
<evidence type="ECO:0000313" key="2">
    <source>
        <dbReference type="Proteomes" id="UP001321473"/>
    </source>
</evidence>
<protein>
    <submittedName>
        <fullName evidence="1">Uncharacterized protein</fullName>
    </submittedName>
</protein>
<organism evidence="1 2">
    <name type="scientific">Amblyomma americanum</name>
    <name type="common">Lone star tick</name>
    <dbReference type="NCBI Taxonomy" id="6943"/>
    <lineage>
        <taxon>Eukaryota</taxon>
        <taxon>Metazoa</taxon>
        <taxon>Ecdysozoa</taxon>
        <taxon>Arthropoda</taxon>
        <taxon>Chelicerata</taxon>
        <taxon>Arachnida</taxon>
        <taxon>Acari</taxon>
        <taxon>Parasitiformes</taxon>
        <taxon>Ixodida</taxon>
        <taxon>Ixodoidea</taxon>
        <taxon>Ixodidae</taxon>
        <taxon>Amblyomminae</taxon>
        <taxon>Amblyomma</taxon>
    </lineage>
</organism>
<accession>A0AAQ4DT61</accession>
<gene>
    <name evidence="1" type="ORF">V5799_031740</name>
</gene>